<dbReference type="RefSeq" id="WP_200786318.1">
    <property type="nucleotide sequence ID" value="NZ_JAEDAO010000001.1"/>
</dbReference>
<proteinExistence type="predicted"/>
<keyword evidence="3" id="KW-1185">Reference proteome</keyword>
<dbReference type="InterPro" id="IPR005151">
    <property type="entry name" value="Tail-specific_protease"/>
</dbReference>
<sequence>MATSESIRRAYLEDLEAIGAFLEANDAGFQATPSPSEHRARNEALHTAREAASGVDTEPDAAKRLQEYLRAWRPGHLFVEALEPATPASSLDSREVRLPKAEPLSATTALLTLPTFFPGARVPLETLLREQRPMLESRPDWIVDVRGNDGGADTTYVPLLPWLMGDGWLSIGDSIFVTDVNLKAEETICDVFAPGDPECLRVTAESTRRMRLGREGGWVQQEYDDGWLHAMPCGLERKRPARVLVLMDARCGSSGEQFLLTVRQSFSVKLVGRSRTAGNLDASNLRPHLLPSGRRLWYATTLSNRVPGLRIDGIGVCPDILLPSAWDPSEDVQLCQRWLETGRW</sequence>
<dbReference type="InterPro" id="IPR029045">
    <property type="entry name" value="ClpP/crotonase-like_dom_sf"/>
</dbReference>
<evidence type="ECO:0000259" key="1">
    <source>
        <dbReference type="Pfam" id="PF03572"/>
    </source>
</evidence>
<dbReference type="GO" id="GO:0008236">
    <property type="term" value="F:serine-type peptidase activity"/>
    <property type="evidence" value="ECO:0007669"/>
    <property type="project" value="InterPro"/>
</dbReference>
<name>A0A934PYL5_9BURK</name>
<reference evidence="2" key="1">
    <citation type="submission" date="2020-12" db="EMBL/GenBank/DDBJ databases">
        <title>Ramlibacter sp. nov., isolated from a freshwater alga, Cryptomonas.</title>
        <authorList>
            <person name="Kim H.M."/>
            <person name="Jeon C.O."/>
        </authorList>
    </citation>
    <scope>NUCLEOTIDE SEQUENCE</scope>
    <source>
        <strain evidence="2">CrO1</strain>
    </source>
</reference>
<evidence type="ECO:0000313" key="2">
    <source>
        <dbReference type="EMBL" id="MBK0391503.1"/>
    </source>
</evidence>
<protein>
    <recommendedName>
        <fullName evidence="1">Tail specific protease domain-containing protein</fullName>
    </recommendedName>
</protein>
<dbReference type="SUPFAM" id="SSF52096">
    <property type="entry name" value="ClpP/crotonase"/>
    <property type="match status" value="1"/>
</dbReference>
<comment type="caution">
    <text evidence="2">The sequence shown here is derived from an EMBL/GenBank/DDBJ whole genome shotgun (WGS) entry which is preliminary data.</text>
</comment>
<accession>A0A934PYL5</accession>
<dbReference type="Pfam" id="PF03572">
    <property type="entry name" value="Peptidase_S41"/>
    <property type="match status" value="1"/>
</dbReference>
<dbReference type="EMBL" id="JAEDAO010000001">
    <property type="protein sequence ID" value="MBK0391503.1"/>
    <property type="molecule type" value="Genomic_DNA"/>
</dbReference>
<gene>
    <name evidence="2" type="ORF">I8E28_02760</name>
</gene>
<dbReference type="Proteomes" id="UP000617041">
    <property type="component" value="Unassembled WGS sequence"/>
</dbReference>
<organism evidence="2 3">
    <name type="scientific">Ramlibacter algicola</name>
    <dbReference type="NCBI Taxonomy" id="2795217"/>
    <lineage>
        <taxon>Bacteria</taxon>
        <taxon>Pseudomonadati</taxon>
        <taxon>Pseudomonadota</taxon>
        <taxon>Betaproteobacteria</taxon>
        <taxon>Burkholderiales</taxon>
        <taxon>Comamonadaceae</taxon>
        <taxon>Ramlibacter</taxon>
    </lineage>
</organism>
<dbReference type="GO" id="GO:0006508">
    <property type="term" value="P:proteolysis"/>
    <property type="evidence" value="ECO:0007669"/>
    <property type="project" value="InterPro"/>
</dbReference>
<dbReference type="AlphaFoldDB" id="A0A934PYL5"/>
<feature type="domain" description="Tail specific protease" evidence="1">
    <location>
        <begin position="109"/>
        <end position="320"/>
    </location>
</feature>
<dbReference type="Gene3D" id="3.90.226.10">
    <property type="entry name" value="2-enoyl-CoA Hydratase, Chain A, domain 1"/>
    <property type="match status" value="1"/>
</dbReference>
<evidence type="ECO:0000313" key="3">
    <source>
        <dbReference type="Proteomes" id="UP000617041"/>
    </source>
</evidence>